<dbReference type="Gene3D" id="1.10.357.10">
    <property type="entry name" value="Tetracycline Repressor, domain 2"/>
    <property type="match status" value="1"/>
</dbReference>
<accession>A0ABW4LQQ7</accession>
<evidence type="ECO:0000259" key="5">
    <source>
        <dbReference type="PROSITE" id="PS50977"/>
    </source>
</evidence>
<dbReference type="Gene3D" id="1.10.10.60">
    <property type="entry name" value="Homeodomain-like"/>
    <property type="match status" value="1"/>
</dbReference>
<dbReference type="Pfam" id="PF00440">
    <property type="entry name" value="TetR_N"/>
    <property type="match status" value="1"/>
</dbReference>
<feature type="DNA-binding region" description="H-T-H motif" evidence="4">
    <location>
        <begin position="35"/>
        <end position="54"/>
    </location>
</feature>
<evidence type="ECO:0000256" key="3">
    <source>
        <dbReference type="ARBA" id="ARBA00023163"/>
    </source>
</evidence>
<sequence>MPLSENQLAKMKQKRDKVLEQAILLFSEQGYNDTTIAKVAKASGVSFGSVFTYFPTKEELFHCAVIDPLSEISKSLLDFDPDTNTPLLELERMIKHHIKIFSNLGIYLRLVVQVIGQNNRFQDQFKELDEFHMQFREKIVKLVINGQKNGQLHEYKPIFAATAYTSLLMGLRLNHTDSPDKELWEQFVPYALQLFRPKQK</sequence>
<name>A0ABW4LQQ7_9BACI</name>
<comment type="caution">
    <text evidence="6">The sequence shown here is derived from an EMBL/GenBank/DDBJ whole genome shotgun (WGS) entry which is preliminary data.</text>
</comment>
<dbReference type="EMBL" id="JBHUEM010000020">
    <property type="protein sequence ID" value="MFD1737510.1"/>
    <property type="molecule type" value="Genomic_DNA"/>
</dbReference>
<dbReference type="PANTHER" id="PTHR47506:SF1">
    <property type="entry name" value="HTH-TYPE TRANSCRIPTIONAL REGULATOR YJDC"/>
    <property type="match status" value="1"/>
</dbReference>
<evidence type="ECO:0000313" key="7">
    <source>
        <dbReference type="Proteomes" id="UP001597214"/>
    </source>
</evidence>
<dbReference type="PROSITE" id="PS01081">
    <property type="entry name" value="HTH_TETR_1"/>
    <property type="match status" value="1"/>
</dbReference>
<keyword evidence="1" id="KW-0805">Transcription regulation</keyword>
<proteinExistence type="predicted"/>
<dbReference type="PANTHER" id="PTHR47506">
    <property type="entry name" value="TRANSCRIPTIONAL REGULATORY PROTEIN"/>
    <property type="match status" value="1"/>
</dbReference>
<dbReference type="InterPro" id="IPR009057">
    <property type="entry name" value="Homeodomain-like_sf"/>
</dbReference>
<dbReference type="PROSITE" id="PS50977">
    <property type="entry name" value="HTH_TETR_2"/>
    <property type="match status" value="1"/>
</dbReference>
<evidence type="ECO:0000256" key="4">
    <source>
        <dbReference type="PROSITE-ProRule" id="PRU00335"/>
    </source>
</evidence>
<dbReference type="RefSeq" id="WP_377928713.1">
    <property type="nucleotide sequence ID" value="NZ_JBHUEM010000020.1"/>
</dbReference>
<evidence type="ECO:0000256" key="2">
    <source>
        <dbReference type="ARBA" id="ARBA00023125"/>
    </source>
</evidence>
<dbReference type="Proteomes" id="UP001597214">
    <property type="component" value="Unassembled WGS sequence"/>
</dbReference>
<feature type="domain" description="HTH tetR-type" evidence="5">
    <location>
        <begin position="12"/>
        <end position="72"/>
    </location>
</feature>
<keyword evidence="2 4" id="KW-0238">DNA-binding</keyword>
<evidence type="ECO:0000313" key="6">
    <source>
        <dbReference type="EMBL" id="MFD1737510.1"/>
    </source>
</evidence>
<dbReference type="SUPFAM" id="SSF48498">
    <property type="entry name" value="Tetracyclin repressor-like, C-terminal domain"/>
    <property type="match status" value="1"/>
</dbReference>
<organism evidence="6 7">
    <name type="scientific">Bacillus salitolerans</name>
    <dbReference type="NCBI Taxonomy" id="1437434"/>
    <lineage>
        <taxon>Bacteria</taxon>
        <taxon>Bacillati</taxon>
        <taxon>Bacillota</taxon>
        <taxon>Bacilli</taxon>
        <taxon>Bacillales</taxon>
        <taxon>Bacillaceae</taxon>
        <taxon>Bacillus</taxon>
    </lineage>
</organism>
<dbReference type="InterPro" id="IPR036271">
    <property type="entry name" value="Tet_transcr_reg_TetR-rel_C_sf"/>
</dbReference>
<keyword evidence="7" id="KW-1185">Reference proteome</keyword>
<dbReference type="SUPFAM" id="SSF46689">
    <property type="entry name" value="Homeodomain-like"/>
    <property type="match status" value="1"/>
</dbReference>
<gene>
    <name evidence="6" type="ORF">ACFSCX_13200</name>
</gene>
<keyword evidence="3" id="KW-0804">Transcription</keyword>
<dbReference type="InterPro" id="IPR001647">
    <property type="entry name" value="HTH_TetR"/>
</dbReference>
<protein>
    <submittedName>
        <fullName evidence="6">TetR/AcrR family transcriptional regulator</fullName>
    </submittedName>
</protein>
<reference evidence="7" key="1">
    <citation type="journal article" date="2019" name="Int. J. Syst. Evol. Microbiol.">
        <title>The Global Catalogue of Microorganisms (GCM) 10K type strain sequencing project: providing services to taxonomists for standard genome sequencing and annotation.</title>
        <authorList>
            <consortium name="The Broad Institute Genomics Platform"/>
            <consortium name="The Broad Institute Genome Sequencing Center for Infectious Disease"/>
            <person name="Wu L."/>
            <person name="Ma J."/>
        </authorList>
    </citation>
    <scope>NUCLEOTIDE SEQUENCE [LARGE SCALE GENOMIC DNA]</scope>
    <source>
        <strain evidence="7">CCUG 49339</strain>
    </source>
</reference>
<evidence type="ECO:0000256" key="1">
    <source>
        <dbReference type="ARBA" id="ARBA00023015"/>
    </source>
</evidence>
<dbReference type="PRINTS" id="PR00455">
    <property type="entry name" value="HTHTETR"/>
</dbReference>
<dbReference type="InterPro" id="IPR023772">
    <property type="entry name" value="DNA-bd_HTH_TetR-type_CS"/>
</dbReference>